<dbReference type="AlphaFoldDB" id="A0A0U5HTH8"/>
<dbReference type="KEGG" id="hhb:Hhub_2168"/>
<accession>A0A0U5HTH8</accession>
<keyword evidence="2" id="KW-1185">Reference proteome</keyword>
<reference evidence="2" key="1">
    <citation type="journal article" date="2016" name="Environ. Microbiol.">
        <title>The complete genome of a viable archaeum isolated from 123-million-year-old rock salt.</title>
        <authorList>
            <person name="Jaakkola S.T."/>
            <person name="Pfeiffer F."/>
            <person name="Ravantti J.J."/>
            <person name="Guo Q."/>
            <person name="Liu Y."/>
            <person name="Chen X."/>
            <person name="Ma H."/>
            <person name="Yang C."/>
            <person name="Oksanen H.M."/>
            <person name="Bamford D.H."/>
        </authorList>
    </citation>
    <scope>NUCLEOTIDE SEQUENCE</scope>
    <source>
        <strain evidence="2">JI20-1</strain>
    </source>
</reference>
<name>A0A0U5HTH8_9EURY</name>
<dbReference type="Proteomes" id="UP000066737">
    <property type="component" value="Chromosome I"/>
</dbReference>
<evidence type="ECO:0000313" key="2">
    <source>
        <dbReference type="Proteomes" id="UP000066737"/>
    </source>
</evidence>
<proteinExistence type="predicted"/>
<dbReference type="STRING" id="1407499.HHUB_2168"/>
<evidence type="ECO:0000313" key="1">
    <source>
        <dbReference type="EMBL" id="CQH55017.1"/>
    </source>
</evidence>
<gene>
    <name evidence="1" type="ORF">HHUB_2168</name>
</gene>
<dbReference type="EMBL" id="LN831302">
    <property type="protein sequence ID" value="CQH55017.1"/>
    <property type="molecule type" value="Genomic_DNA"/>
</dbReference>
<organism evidence="1 2">
    <name type="scientific">Halobacterium hubeiense</name>
    <dbReference type="NCBI Taxonomy" id="1407499"/>
    <lineage>
        <taxon>Archaea</taxon>
        <taxon>Methanobacteriati</taxon>
        <taxon>Methanobacteriota</taxon>
        <taxon>Stenosarchaea group</taxon>
        <taxon>Halobacteria</taxon>
        <taxon>Halobacteriales</taxon>
        <taxon>Halobacteriaceae</taxon>
        <taxon>Halobacterium</taxon>
    </lineage>
</organism>
<sequence length="51" mass="6358">MTQSINANNRLVTPSKRSVVIPRWYSMEDRERNEERYYDRPYFPFRYSQLP</sequence>
<protein>
    <submittedName>
        <fullName evidence="1">Uncharacterized protein</fullName>
    </submittedName>
</protein>